<evidence type="ECO:0000256" key="2">
    <source>
        <dbReference type="ARBA" id="ARBA00022556"/>
    </source>
</evidence>
<evidence type="ECO:0000256" key="5">
    <source>
        <dbReference type="ARBA" id="ARBA00023098"/>
    </source>
</evidence>
<dbReference type="STRING" id="560819.SAMN05428998_12956"/>
<dbReference type="HAMAP" id="MF_00523">
    <property type="entry name" value="LpxD"/>
    <property type="match status" value="1"/>
</dbReference>
<evidence type="ECO:0000256" key="3">
    <source>
        <dbReference type="ARBA" id="ARBA00022679"/>
    </source>
</evidence>
<name>A0A1Y6CSJ4_9PROT</name>
<accession>A0A1Y6CSJ4</accession>
<comment type="function">
    <text evidence="7">Catalyzes the N-acylation of UDP-3-O-acylglucosamine using 3-hydroxyacyl-ACP as the acyl donor. Is involved in the biosynthesis of lipid A, a phosphorylated glycolipid that anchors the lipopolysaccharide to the outer membrane of the cell.</text>
</comment>
<evidence type="ECO:0000313" key="10">
    <source>
        <dbReference type="EMBL" id="SMF70572.1"/>
    </source>
</evidence>
<comment type="subunit">
    <text evidence="7">Homotrimer.</text>
</comment>
<feature type="domain" description="Mannose-1-phosphate guanyltransferase C-terminal" evidence="9">
    <location>
        <begin position="116"/>
        <end position="229"/>
    </location>
</feature>
<dbReference type="GO" id="GO:0016020">
    <property type="term" value="C:membrane"/>
    <property type="evidence" value="ECO:0007669"/>
    <property type="project" value="GOC"/>
</dbReference>
<dbReference type="Proteomes" id="UP000192917">
    <property type="component" value="Unassembled WGS sequence"/>
</dbReference>
<dbReference type="RefSeq" id="WP_085125554.1">
    <property type="nucleotide sequence ID" value="NZ_FWZX01000029.1"/>
</dbReference>
<dbReference type="NCBIfam" id="TIGR01853">
    <property type="entry name" value="lipid_A_lpxD"/>
    <property type="match status" value="1"/>
</dbReference>
<evidence type="ECO:0000256" key="7">
    <source>
        <dbReference type="HAMAP-Rule" id="MF_00523"/>
    </source>
</evidence>
<dbReference type="PROSITE" id="PS00101">
    <property type="entry name" value="HEXAPEP_TRANSFERASES"/>
    <property type="match status" value="1"/>
</dbReference>
<keyword evidence="4 7" id="KW-0677">Repeat</keyword>
<dbReference type="SUPFAM" id="SSF51161">
    <property type="entry name" value="Trimeric LpxA-like enzymes"/>
    <property type="match status" value="1"/>
</dbReference>
<evidence type="ECO:0000313" key="11">
    <source>
        <dbReference type="Proteomes" id="UP000192917"/>
    </source>
</evidence>
<dbReference type="CDD" id="cd03352">
    <property type="entry name" value="LbH_LpxD"/>
    <property type="match status" value="1"/>
</dbReference>
<dbReference type="InterPro" id="IPR007691">
    <property type="entry name" value="LpxD"/>
</dbReference>
<dbReference type="InterPro" id="IPR001451">
    <property type="entry name" value="Hexapep"/>
</dbReference>
<dbReference type="Gene3D" id="2.160.10.10">
    <property type="entry name" value="Hexapeptide repeat proteins"/>
    <property type="match status" value="1"/>
</dbReference>
<keyword evidence="1 7" id="KW-0444">Lipid biosynthesis</keyword>
<keyword evidence="2 7" id="KW-0441">Lipid A biosynthesis</keyword>
<comment type="similarity">
    <text evidence="7">Belongs to the transferase hexapeptide repeat family. LpxD subfamily.</text>
</comment>
<feature type="domain" description="UDP-3-O-[3-hydroxymyristoyl] glucosamine N-acyltransferase non-repeat region" evidence="8">
    <location>
        <begin position="39"/>
        <end position="101"/>
    </location>
</feature>
<dbReference type="PANTHER" id="PTHR43378:SF2">
    <property type="entry name" value="UDP-3-O-ACYLGLUCOSAMINE N-ACYLTRANSFERASE 1, MITOCHONDRIAL-RELATED"/>
    <property type="match status" value="1"/>
</dbReference>
<evidence type="ECO:0000259" key="8">
    <source>
        <dbReference type="Pfam" id="PF04613"/>
    </source>
</evidence>
<evidence type="ECO:0000256" key="1">
    <source>
        <dbReference type="ARBA" id="ARBA00022516"/>
    </source>
</evidence>
<dbReference type="PANTHER" id="PTHR43378">
    <property type="entry name" value="UDP-3-O-ACYLGLUCOSAMINE N-ACYLTRANSFERASE"/>
    <property type="match status" value="1"/>
</dbReference>
<dbReference type="GO" id="GO:0009245">
    <property type="term" value="P:lipid A biosynthetic process"/>
    <property type="evidence" value="ECO:0007669"/>
    <property type="project" value="UniProtKB-UniRule"/>
</dbReference>
<dbReference type="Pfam" id="PF04613">
    <property type="entry name" value="LpxD"/>
    <property type="match status" value="1"/>
</dbReference>
<dbReference type="Pfam" id="PF25087">
    <property type="entry name" value="GMPPB_C"/>
    <property type="match status" value="1"/>
</dbReference>
<dbReference type="AlphaFoldDB" id="A0A1Y6CSJ4"/>
<dbReference type="EMBL" id="FWZX01000029">
    <property type="protein sequence ID" value="SMF70572.1"/>
    <property type="molecule type" value="Genomic_DNA"/>
</dbReference>
<evidence type="ECO:0000256" key="6">
    <source>
        <dbReference type="ARBA" id="ARBA00023315"/>
    </source>
</evidence>
<keyword evidence="5 7" id="KW-0443">Lipid metabolism</keyword>
<dbReference type="EC" id="2.3.1.191" evidence="7"/>
<reference evidence="10 11" key="1">
    <citation type="submission" date="2017-04" db="EMBL/GenBank/DDBJ databases">
        <authorList>
            <person name="Afonso C.L."/>
            <person name="Miller P.J."/>
            <person name="Scott M.A."/>
            <person name="Spackman E."/>
            <person name="Goraichik I."/>
            <person name="Dimitrov K.M."/>
            <person name="Suarez D.L."/>
            <person name="Swayne D.E."/>
        </authorList>
    </citation>
    <scope>NUCLEOTIDE SEQUENCE [LARGE SCALE GENOMIC DNA]</scope>
    <source>
        <strain evidence="10 11">USBA 355</strain>
    </source>
</reference>
<dbReference type="GO" id="GO:0016410">
    <property type="term" value="F:N-acyltransferase activity"/>
    <property type="evidence" value="ECO:0007669"/>
    <property type="project" value="InterPro"/>
</dbReference>
<evidence type="ECO:0000256" key="4">
    <source>
        <dbReference type="ARBA" id="ARBA00022737"/>
    </source>
</evidence>
<sequence>MADPRFFRRGEPLPLGRIAEIAGATLAPAGADAGRLFKDVAPLDSAGSDDVAFLDNKLYLPAFSASAAGACIVAPEHAAKAPDGMTLLLTEQPYTAYARVASAFYPDPPRPAGVHPTALVDPEATLGEGVYVGPFVVVGPGAELGAGVVVHSHCSIGRGVVVGAGTEIMGHVSLSHCLIGRNCLIHAGARIGNRGFGFALDPNGYVDVPQLGRVVVEDGVEIGANVTIDRGAGPDTYIGAGSKIDNLVQLGHNVRLGRGCVLVAQSGIAGSTKLEDFVMIAAQGGVGGHLTMHKGSRLAAKSGLMHDVPAGETVGGLPAMPLRDYFRLVAMWRRQLKEAGKKK</sequence>
<evidence type="ECO:0000259" key="9">
    <source>
        <dbReference type="Pfam" id="PF25087"/>
    </source>
</evidence>
<dbReference type="GO" id="GO:0103118">
    <property type="term" value="F:UDP-3-O-[(3R)-3-hydroxyacyl]-glucosamine N-acyltransferase activity"/>
    <property type="evidence" value="ECO:0007669"/>
    <property type="project" value="UniProtKB-EC"/>
</dbReference>
<comment type="pathway">
    <text evidence="7">Bacterial outer membrane biogenesis; LPS lipid A biosynthesis.</text>
</comment>
<dbReference type="Pfam" id="PF00132">
    <property type="entry name" value="Hexapep"/>
    <property type="match status" value="1"/>
</dbReference>
<dbReference type="Gene3D" id="3.40.1390.10">
    <property type="entry name" value="MurE/MurF, N-terminal domain"/>
    <property type="match status" value="1"/>
</dbReference>
<dbReference type="InterPro" id="IPR056729">
    <property type="entry name" value="GMPPB_C"/>
</dbReference>
<dbReference type="InterPro" id="IPR011004">
    <property type="entry name" value="Trimer_LpxA-like_sf"/>
</dbReference>
<feature type="active site" description="Proton acceptor" evidence="7">
    <location>
        <position position="252"/>
    </location>
</feature>
<dbReference type="InterPro" id="IPR020573">
    <property type="entry name" value="UDP_GlcNAc_AcTrfase_non-rep"/>
</dbReference>
<comment type="catalytic activity">
    <reaction evidence="7">
        <text>a UDP-3-O-[(3R)-3-hydroxyacyl]-alpha-D-glucosamine + a (3R)-hydroxyacyl-[ACP] = a UDP-2-N,3-O-bis[(3R)-3-hydroxyacyl]-alpha-D-glucosamine + holo-[ACP] + H(+)</text>
        <dbReference type="Rhea" id="RHEA:53836"/>
        <dbReference type="Rhea" id="RHEA-COMP:9685"/>
        <dbReference type="Rhea" id="RHEA-COMP:9945"/>
        <dbReference type="ChEBI" id="CHEBI:15378"/>
        <dbReference type="ChEBI" id="CHEBI:64479"/>
        <dbReference type="ChEBI" id="CHEBI:78827"/>
        <dbReference type="ChEBI" id="CHEBI:137740"/>
        <dbReference type="ChEBI" id="CHEBI:137748"/>
        <dbReference type="EC" id="2.3.1.191"/>
    </reaction>
</comment>
<dbReference type="InterPro" id="IPR018357">
    <property type="entry name" value="Hexapep_transf_CS"/>
</dbReference>
<dbReference type="NCBIfam" id="NF002060">
    <property type="entry name" value="PRK00892.1"/>
    <property type="match status" value="1"/>
</dbReference>
<organism evidence="10 11">
    <name type="scientific">Tistlia consotensis USBA 355</name>
    <dbReference type="NCBI Taxonomy" id="560819"/>
    <lineage>
        <taxon>Bacteria</taxon>
        <taxon>Pseudomonadati</taxon>
        <taxon>Pseudomonadota</taxon>
        <taxon>Alphaproteobacteria</taxon>
        <taxon>Rhodospirillales</taxon>
        <taxon>Rhodovibrionaceae</taxon>
        <taxon>Tistlia</taxon>
    </lineage>
</organism>
<keyword evidence="11" id="KW-1185">Reference proteome</keyword>
<dbReference type="UniPathway" id="UPA00973"/>
<keyword evidence="6 7" id="KW-0012">Acyltransferase</keyword>
<protein>
    <recommendedName>
        <fullName evidence="7">UDP-3-O-acylglucosamine N-acyltransferase</fullName>
        <ecNumber evidence="7">2.3.1.191</ecNumber>
    </recommendedName>
</protein>
<gene>
    <name evidence="7" type="primary">lpxD</name>
    <name evidence="10" type="ORF">SAMN05428998_12956</name>
</gene>
<keyword evidence="3 7" id="KW-0808">Transferase</keyword>
<proteinExistence type="inferred from homology"/>